<reference evidence="1 2" key="1">
    <citation type="submission" date="2016-04" db="EMBL/GenBank/DDBJ databases">
        <authorList>
            <person name="Chen L."/>
            <person name="Zhuang W."/>
            <person name="Wang G."/>
        </authorList>
    </citation>
    <scope>NUCLEOTIDE SEQUENCE [LARGE SCALE GENOMIC DNA]</scope>
    <source>
        <strain evidence="2">GR20</strain>
    </source>
</reference>
<evidence type="ECO:0000313" key="2">
    <source>
        <dbReference type="Proteomes" id="UP000192277"/>
    </source>
</evidence>
<organism evidence="1 2">
    <name type="scientific">Niastella koreensis</name>
    <dbReference type="NCBI Taxonomy" id="354356"/>
    <lineage>
        <taxon>Bacteria</taxon>
        <taxon>Pseudomonadati</taxon>
        <taxon>Bacteroidota</taxon>
        <taxon>Chitinophagia</taxon>
        <taxon>Chitinophagales</taxon>
        <taxon>Chitinophagaceae</taxon>
        <taxon>Niastella</taxon>
    </lineage>
</organism>
<proteinExistence type="predicted"/>
<dbReference type="RefSeq" id="WP_014221709.1">
    <property type="nucleotide sequence ID" value="NZ_LWBO01000012.1"/>
</dbReference>
<sequence length="278" mass="31385">MLYDIYYIVTPQILQQPVKSTADATLVLAIDPANKNELSSCFQAAEQYINNPFCLLLTLQAALTPEQATALMAFFFFPNYLKPAVIPQIFVTGNNEGIVAAGIESLQQSAAAQAFSTIGVMPASNLENSYEARDTSVIKEAYKTRLLSPVMTTEAVYIRIAREEEIAGVQQLLTTEETLFEQQHAVLFTLKKQNRQLQQQVLQLGFLYQAAQQEISNQVSHNQILRSSSQATALQNYYNNEYEVLPLWYKRMGHIIKVLMGKRSFKSLYSDSSKKYRN</sequence>
<protein>
    <submittedName>
        <fullName evidence="1">Uncharacterized protein</fullName>
    </submittedName>
</protein>
<dbReference type="EMBL" id="LWBO01000012">
    <property type="protein sequence ID" value="OQP48507.1"/>
    <property type="molecule type" value="Genomic_DNA"/>
</dbReference>
<accession>A0ABX3NW86</accession>
<gene>
    <name evidence="1" type="ORF">A4D02_07285</name>
</gene>
<keyword evidence="2" id="KW-1185">Reference proteome</keyword>
<name>A0ABX3NW86_9BACT</name>
<evidence type="ECO:0000313" key="1">
    <source>
        <dbReference type="EMBL" id="OQP48507.1"/>
    </source>
</evidence>
<comment type="caution">
    <text evidence="1">The sequence shown here is derived from an EMBL/GenBank/DDBJ whole genome shotgun (WGS) entry which is preliminary data.</text>
</comment>
<dbReference type="Proteomes" id="UP000192277">
    <property type="component" value="Unassembled WGS sequence"/>
</dbReference>